<dbReference type="AlphaFoldDB" id="A0A9P6K9S4"/>
<dbReference type="CDD" id="cd00200">
    <property type="entry name" value="WD40"/>
    <property type="match status" value="1"/>
</dbReference>
<sequence length="299" mass="32486">QSGEIDPVHTYRGHTKAITAVAISTDQNKCFSASLDSTVRSYKLVSMGKETYARLDPALTMSTYVGHTDAVWDIRLFPLSISSSQLLASISADGSLKIWDTQTKGSPLKSSWGYHGLGSSDSANMTKLPAPTSLDFCPTDLRKMVVSYTNSMIKLFDIETGKEILAFKSDETYDNTSATQINKVVCHPTLPLVISGHEDRFIRFFDIQSGSCSHSMISHLDSVSTLDIDPSGLILCSGGHDASVRLWDIASSTKPCVQEFTGHRRKGDEGVCSVKYHPTLTGLMATGGADSIVKIYTRS</sequence>
<reference evidence="4" key="1">
    <citation type="journal article" date="2020" name="Fungal Divers.">
        <title>Resolving the Mortierellaceae phylogeny through synthesis of multi-gene phylogenetics and phylogenomics.</title>
        <authorList>
            <person name="Vandepol N."/>
            <person name="Liber J."/>
            <person name="Desiro A."/>
            <person name="Na H."/>
            <person name="Kennedy M."/>
            <person name="Barry K."/>
            <person name="Grigoriev I.V."/>
            <person name="Miller A.N."/>
            <person name="O'Donnell K."/>
            <person name="Stajich J.E."/>
            <person name="Bonito G."/>
        </authorList>
    </citation>
    <scope>NUCLEOTIDE SEQUENCE</scope>
    <source>
        <strain evidence="4">KOD1015</strain>
    </source>
</reference>
<feature type="repeat" description="WD" evidence="3">
    <location>
        <begin position="216"/>
        <end position="257"/>
    </location>
</feature>
<dbReference type="SMART" id="SM00320">
    <property type="entry name" value="WD40"/>
    <property type="match status" value="6"/>
</dbReference>
<organism evidence="4 5">
    <name type="scientific">Lunasporangiospora selenospora</name>
    <dbReference type="NCBI Taxonomy" id="979761"/>
    <lineage>
        <taxon>Eukaryota</taxon>
        <taxon>Fungi</taxon>
        <taxon>Fungi incertae sedis</taxon>
        <taxon>Mucoromycota</taxon>
        <taxon>Mortierellomycotina</taxon>
        <taxon>Mortierellomycetes</taxon>
        <taxon>Mortierellales</taxon>
        <taxon>Mortierellaceae</taxon>
        <taxon>Lunasporangiospora</taxon>
    </lineage>
</organism>
<dbReference type="PROSITE" id="PS50082">
    <property type="entry name" value="WD_REPEATS_2"/>
    <property type="match status" value="3"/>
</dbReference>
<keyword evidence="1 3" id="KW-0853">WD repeat</keyword>
<feature type="repeat" description="WD" evidence="3">
    <location>
        <begin position="11"/>
        <end position="44"/>
    </location>
</feature>
<evidence type="ECO:0000256" key="3">
    <source>
        <dbReference type="PROSITE-ProRule" id="PRU00221"/>
    </source>
</evidence>
<evidence type="ECO:0000256" key="1">
    <source>
        <dbReference type="ARBA" id="ARBA00022574"/>
    </source>
</evidence>
<dbReference type="Pfam" id="PF00400">
    <property type="entry name" value="WD40"/>
    <property type="match status" value="4"/>
</dbReference>
<accession>A0A9P6K9S4</accession>
<dbReference type="PROSITE" id="PS00678">
    <property type="entry name" value="WD_REPEATS_1"/>
    <property type="match status" value="2"/>
</dbReference>
<dbReference type="OrthoDB" id="727118at2759"/>
<dbReference type="EMBL" id="JAABOA010005622">
    <property type="protein sequence ID" value="KAF9575208.1"/>
    <property type="molecule type" value="Genomic_DNA"/>
</dbReference>
<proteinExistence type="predicted"/>
<dbReference type="InterPro" id="IPR020472">
    <property type="entry name" value="WD40_PAC1"/>
</dbReference>
<dbReference type="Proteomes" id="UP000780801">
    <property type="component" value="Unassembled WGS sequence"/>
</dbReference>
<dbReference type="InterPro" id="IPR019775">
    <property type="entry name" value="WD40_repeat_CS"/>
</dbReference>
<gene>
    <name evidence="4" type="ORF">BGW38_008243</name>
</gene>
<evidence type="ECO:0000313" key="4">
    <source>
        <dbReference type="EMBL" id="KAF9575208.1"/>
    </source>
</evidence>
<dbReference type="SUPFAM" id="SSF50978">
    <property type="entry name" value="WD40 repeat-like"/>
    <property type="match status" value="1"/>
</dbReference>
<dbReference type="InterPro" id="IPR001680">
    <property type="entry name" value="WD40_rpt"/>
</dbReference>
<dbReference type="InterPro" id="IPR015943">
    <property type="entry name" value="WD40/YVTN_repeat-like_dom_sf"/>
</dbReference>
<feature type="repeat" description="WD" evidence="3">
    <location>
        <begin position="64"/>
        <end position="103"/>
    </location>
</feature>
<dbReference type="PROSITE" id="PS50294">
    <property type="entry name" value="WD_REPEATS_REGION"/>
    <property type="match status" value="2"/>
</dbReference>
<dbReference type="PANTHER" id="PTHR15653">
    <property type="entry name" value="STRIATIN"/>
    <property type="match status" value="1"/>
</dbReference>
<comment type="caution">
    <text evidence="4">The sequence shown here is derived from an EMBL/GenBank/DDBJ whole genome shotgun (WGS) entry which is preliminary data.</text>
</comment>
<name>A0A9P6K9S4_9FUNG</name>
<feature type="non-terminal residue" evidence="4">
    <location>
        <position position="1"/>
    </location>
</feature>
<dbReference type="PANTHER" id="PTHR15653:SF0">
    <property type="entry name" value="CONNECTOR OF KINASE TO AP-1, ISOFORM E"/>
    <property type="match status" value="1"/>
</dbReference>
<dbReference type="Gene3D" id="2.130.10.10">
    <property type="entry name" value="YVTN repeat-like/Quinoprotein amine dehydrogenase"/>
    <property type="match status" value="2"/>
</dbReference>
<protein>
    <submittedName>
        <fullName evidence="4">Uncharacterized protein</fullName>
    </submittedName>
</protein>
<evidence type="ECO:0000256" key="2">
    <source>
        <dbReference type="ARBA" id="ARBA00022737"/>
    </source>
</evidence>
<keyword evidence="2" id="KW-0677">Repeat</keyword>
<dbReference type="InterPro" id="IPR036322">
    <property type="entry name" value="WD40_repeat_dom_sf"/>
</dbReference>
<dbReference type="InterPro" id="IPR051488">
    <property type="entry name" value="WD_repeat_striatin"/>
</dbReference>
<dbReference type="PRINTS" id="PR00320">
    <property type="entry name" value="GPROTEINBRPT"/>
</dbReference>
<evidence type="ECO:0000313" key="5">
    <source>
        <dbReference type="Proteomes" id="UP000780801"/>
    </source>
</evidence>
<keyword evidence="5" id="KW-1185">Reference proteome</keyword>